<evidence type="ECO:0000256" key="1">
    <source>
        <dbReference type="ARBA" id="ARBA00018661"/>
    </source>
</evidence>
<dbReference type="SUPFAM" id="SSF69721">
    <property type="entry name" value="DsrC, the gamma subunit of dissimilatory sulfite reductase"/>
    <property type="match status" value="1"/>
</dbReference>
<proteinExistence type="predicted"/>
<dbReference type="InterPro" id="IPR043163">
    <property type="entry name" value="DsrC-like_N"/>
</dbReference>
<evidence type="ECO:0000256" key="4">
    <source>
        <dbReference type="ARBA" id="ARBA00029837"/>
    </source>
</evidence>
<dbReference type="NCBIfam" id="TIGR03342">
    <property type="entry name" value="dsrC_tusE_dsvC"/>
    <property type="match status" value="1"/>
</dbReference>
<comment type="subunit">
    <text evidence="3">Interacts with the TusBCD complex. Interacts with MnmA.</text>
</comment>
<protein>
    <recommendedName>
        <fullName evidence="1">Sulfurtransferase TusE</fullName>
    </recommendedName>
    <alternativeName>
        <fullName evidence="4">tRNA 2-thiouridine synthesizing protein E</fullName>
    </alternativeName>
</protein>
<evidence type="ECO:0000313" key="5">
    <source>
        <dbReference type="EMBL" id="VDY43401.1"/>
    </source>
</evidence>
<comment type="function">
    <text evidence="2">Part of a sulfur-relay system required for 2-thiolation of 5-methylaminomethyl-2-thiouridine (mnm(5)s(2)U) at tRNA wobble positions. Could accept sulfur from TusD.</text>
</comment>
<reference evidence="5 6" key="1">
    <citation type="submission" date="2018-12" db="EMBL/GenBank/DDBJ databases">
        <authorList>
            <consortium name="Pathogen Informatics"/>
        </authorList>
    </citation>
    <scope>NUCLEOTIDE SEQUENCE [LARGE SCALE GENOMIC DNA]</scope>
    <source>
        <strain evidence="5 6">NCTC7102</strain>
    </source>
</reference>
<dbReference type="Gene3D" id="3.30.1420.10">
    <property type="match status" value="1"/>
</dbReference>
<dbReference type="Proteomes" id="UP000281393">
    <property type="component" value="Chromosome"/>
</dbReference>
<dbReference type="EMBL" id="LR133909">
    <property type="protein sequence ID" value="VDY43401.1"/>
    <property type="molecule type" value="Genomic_DNA"/>
</dbReference>
<evidence type="ECO:0000256" key="3">
    <source>
        <dbReference type="ARBA" id="ARBA00025918"/>
    </source>
</evidence>
<organism evidence="5 6">
    <name type="scientific">Salmonella enterica subsp. enterica serovar Daytona</name>
    <dbReference type="NCBI Taxonomy" id="1962639"/>
    <lineage>
        <taxon>Bacteria</taxon>
        <taxon>Pseudomonadati</taxon>
        <taxon>Pseudomonadota</taxon>
        <taxon>Gammaproteobacteria</taxon>
        <taxon>Enterobacterales</taxon>
        <taxon>Enterobacteriaceae</taxon>
        <taxon>Salmonella</taxon>
    </lineage>
</organism>
<accession>A0A447JK03</accession>
<keyword evidence="5" id="KW-0808">Transferase</keyword>
<dbReference type="FunFam" id="3.30.1420.10:FF:000001">
    <property type="entry name" value="Sulfurtransferase"/>
    <property type="match status" value="1"/>
</dbReference>
<dbReference type="PANTHER" id="PTHR37010:SF1">
    <property type="entry name" value="SULFURTRANSFERASE TUSE"/>
    <property type="match status" value="1"/>
</dbReference>
<sequence length="57" mass="6292">MLIFEGKEISTDSEGYLKETTQWSEALAVAIAANEGIELSAEHWEVVRFVRGILPGV</sequence>
<dbReference type="GO" id="GO:0016740">
    <property type="term" value="F:transferase activity"/>
    <property type="evidence" value="ECO:0007669"/>
    <property type="project" value="UniProtKB-KW"/>
</dbReference>
<dbReference type="Pfam" id="PF04358">
    <property type="entry name" value="DsrC"/>
    <property type="match status" value="1"/>
</dbReference>
<name>A0A447JK03_SALET</name>
<evidence type="ECO:0000256" key="2">
    <source>
        <dbReference type="ARBA" id="ARBA00025277"/>
    </source>
</evidence>
<dbReference type="InterPro" id="IPR025526">
    <property type="entry name" value="DsrC-like_dom_sf"/>
</dbReference>
<dbReference type="GO" id="GO:0002143">
    <property type="term" value="P:tRNA wobble position uridine thiolation"/>
    <property type="evidence" value="ECO:0007669"/>
    <property type="project" value="TreeGrafter"/>
</dbReference>
<dbReference type="InterPro" id="IPR007453">
    <property type="entry name" value="DsrC/TusE"/>
</dbReference>
<dbReference type="AlphaFoldDB" id="A0A447JK03"/>
<dbReference type="GO" id="GO:0097163">
    <property type="term" value="F:sulfur carrier activity"/>
    <property type="evidence" value="ECO:0007669"/>
    <property type="project" value="TreeGrafter"/>
</dbReference>
<dbReference type="PANTHER" id="PTHR37010">
    <property type="entry name" value="SULFURTRANSFERASE TUSE"/>
    <property type="match status" value="1"/>
</dbReference>
<gene>
    <name evidence="5" type="primary">tusE_1</name>
    <name evidence="5" type="ORF">NCTC7102_03750</name>
</gene>
<evidence type="ECO:0000313" key="6">
    <source>
        <dbReference type="Proteomes" id="UP000281393"/>
    </source>
</evidence>